<protein>
    <recommendedName>
        <fullName evidence="7">Steroid 5-alpha reductase C-terminal domain-containing protein</fullName>
    </recommendedName>
</protein>
<keyword evidence="2 5" id="KW-0812">Transmembrane</keyword>
<reference evidence="6" key="1">
    <citation type="submission" date="2018-05" db="EMBL/GenBank/DDBJ databases">
        <authorList>
            <person name="Lanie J.A."/>
            <person name="Ng W.-L."/>
            <person name="Kazmierczak K.M."/>
            <person name="Andrzejewski T.M."/>
            <person name="Davidsen T.M."/>
            <person name="Wayne K.J."/>
            <person name="Tettelin H."/>
            <person name="Glass J.I."/>
            <person name="Rusch D."/>
            <person name="Podicherti R."/>
            <person name="Tsui H.-C.T."/>
            <person name="Winkler M.E."/>
        </authorList>
    </citation>
    <scope>NUCLEOTIDE SEQUENCE</scope>
</reference>
<dbReference type="PANTHER" id="PTHR12714:SF9">
    <property type="entry name" value="PROTEIN-S-ISOPRENYLCYSTEINE O-METHYLTRANSFERASE"/>
    <property type="match status" value="1"/>
</dbReference>
<evidence type="ECO:0000256" key="3">
    <source>
        <dbReference type="ARBA" id="ARBA00022989"/>
    </source>
</evidence>
<evidence type="ECO:0000256" key="5">
    <source>
        <dbReference type="SAM" id="Phobius"/>
    </source>
</evidence>
<dbReference type="Gene3D" id="1.20.120.1630">
    <property type="match status" value="1"/>
</dbReference>
<name>A0A381WF14_9ZZZZ</name>
<gene>
    <name evidence="6" type="ORF">METZ01_LOCUS103970</name>
</gene>
<proteinExistence type="predicted"/>
<dbReference type="InterPro" id="IPR007318">
    <property type="entry name" value="Phopholipid_MeTrfase"/>
</dbReference>
<organism evidence="6">
    <name type="scientific">marine metagenome</name>
    <dbReference type="NCBI Taxonomy" id="408172"/>
    <lineage>
        <taxon>unclassified sequences</taxon>
        <taxon>metagenomes</taxon>
        <taxon>ecological metagenomes</taxon>
    </lineage>
</organism>
<keyword evidence="4 5" id="KW-0472">Membrane</keyword>
<evidence type="ECO:0000256" key="1">
    <source>
        <dbReference type="ARBA" id="ARBA00004127"/>
    </source>
</evidence>
<evidence type="ECO:0000256" key="2">
    <source>
        <dbReference type="ARBA" id="ARBA00022692"/>
    </source>
</evidence>
<feature type="transmembrane region" description="Helical" evidence="5">
    <location>
        <begin position="49"/>
        <end position="72"/>
    </location>
</feature>
<comment type="subcellular location">
    <subcellularLocation>
        <location evidence="1">Endomembrane system</location>
        <topology evidence="1">Multi-pass membrane protein</topology>
    </subcellularLocation>
</comment>
<accession>A0A381WF14</accession>
<feature type="transmembrane region" description="Helical" evidence="5">
    <location>
        <begin position="26"/>
        <end position="43"/>
    </location>
</feature>
<dbReference type="EMBL" id="UINC01011605">
    <property type="protein sequence ID" value="SVA51116.1"/>
    <property type="molecule type" value="Genomic_DNA"/>
</dbReference>
<feature type="non-terminal residue" evidence="6">
    <location>
        <position position="1"/>
    </location>
</feature>
<dbReference type="GO" id="GO:0016740">
    <property type="term" value="F:transferase activity"/>
    <property type="evidence" value="ECO:0007669"/>
    <property type="project" value="UniProtKB-ARBA"/>
</dbReference>
<dbReference type="GO" id="GO:0012505">
    <property type="term" value="C:endomembrane system"/>
    <property type="evidence" value="ECO:0007669"/>
    <property type="project" value="UniProtKB-SubCell"/>
</dbReference>
<dbReference type="Pfam" id="PF04191">
    <property type="entry name" value="PEMT"/>
    <property type="match status" value="1"/>
</dbReference>
<evidence type="ECO:0000256" key="4">
    <source>
        <dbReference type="ARBA" id="ARBA00023136"/>
    </source>
</evidence>
<sequence>VSNRTKELEKLSGIQYFIRELRYHEFSRQSIGVILVVLFAVFAEPNLYLFILGCLLVLDGLLIRLYASGFVLKNKELSTSGPYAYVRHPLYTGNILILTGMSFATGFISAFVISIIFFWFYYPPAIEYEDRKLKSLFPETWDSWSQQTPALMPKFKFNSLNLIQWSWEKSLKNNYEPVIFVFVLFWLILLANRL</sequence>
<dbReference type="PANTHER" id="PTHR12714">
    <property type="entry name" value="PROTEIN-S ISOPRENYLCYSTEINE O-METHYLTRANSFERASE"/>
    <property type="match status" value="1"/>
</dbReference>
<evidence type="ECO:0000313" key="6">
    <source>
        <dbReference type="EMBL" id="SVA51116.1"/>
    </source>
</evidence>
<feature type="transmembrane region" description="Helical" evidence="5">
    <location>
        <begin position="93"/>
        <end position="122"/>
    </location>
</feature>
<keyword evidence="3 5" id="KW-1133">Transmembrane helix</keyword>
<evidence type="ECO:0008006" key="7">
    <source>
        <dbReference type="Google" id="ProtNLM"/>
    </source>
</evidence>
<dbReference type="AlphaFoldDB" id="A0A381WF14"/>
<feature type="transmembrane region" description="Helical" evidence="5">
    <location>
        <begin position="175"/>
        <end position="192"/>
    </location>
</feature>